<dbReference type="PANTHER" id="PTHR28055">
    <property type="entry name" value="ALTERED INHERITANCE OF MITOCHONDRIA PROTEIN 41, MITOCHONDRIAL"/>
    <property type="match status" value="1"/>
</dbReference>
<dbReference type="EMBL" id="BAZW01000035">
    <property type="protein sequence ID" value="GAO30986.1"/>
    <property type="molecule type" value="Genomic_DNA"/>
</dbReference>
<proteinExistence type="predicted"/>
<dbReference type="InterPro" id="IPR003789">
    <property type="entry name" value="Asn/Gln_tRNA_amidoTrase-B-like"/>
</dbReference>
<reference evidence="1 2" key="1">
    <citation type="journal article" date="2015" name="Microbes Environ.">
        <title>Distribution and evolution of nitrogen fixation genes in the phylum bacteroidetes.</title>
        <authorList>
            <person name="Inoue J."/>
            <person name="Oshima K."/>
            <person name="Suda W."/>
            <person name="Sakamoto M."/>
            <person name="Iino T."/>
            <person name="Noda S."/>
            <person name="Hongoh Y."/>
            <person name="Hattori M."/>
            <person name="Ohkuma M."/>
        </authorList>
    </citation>
    <scope>NUCLEOTIDE SEQUENCE [LARGE SCALE GENOMIC DNA]</scope>
    <source>
        <strain evidence="1">JCM 15548</strain>
    </source>
</reference>
<keyword evidence="2" id="KW-1185">Reference proteome</keyword>
<name>A0A0E9M0T7_9BACT</name>
<protein>
    <submittedName>
        <fullName evidence="1">Transamidase GatB domain protein</fullName>
    </submittedName>
</protein>
<gene>
    <name evidence="1" type="ORF">JCM15548_13316</name>
</gene>
<organism evidence="1 2">
    <name type="scientific">Geofilum rubicundum JCM 15548</name>
    <dbReference type="NCBI Taxonomy" id="1236989"/>
    <lineage>
        <taxon>Bacteria</taxon>
        <taxon>Pseudomonadati</taxon>
        <taxon>Bacteroidota</taxon>
        <taxon>Bacteroidia</taxon>
        <taxon>Marinilabiliales</taxon>
        <taxon>Marinilabiliaceae</taxon>
        <taxon>Geofilum</taxon>
    </lineage>
</organism>
<dbReference type="GO" id="GO:0016884">
    <property type="term" value="F:carbon-nitrogen ligase activity, with glutamine as amido-N-donor"/>
    <property type="evidence" value="ECO:0007669"/>
    <property type="project" value="InterPro"/>
</dbReference>
<dbReference type="AlphaFoldDB" id="A0A0E9M0T7"/>
<dbReference type="InterPro" id="IPR042184">
    <property type="entry name" value="YqeY/Aim41_N"/>
</dbReference>
<dbReference type="SUPFAM" id="SSF89095">
    <property type="entry name" value="GatB/YqeY motif"/>
    <property type="match status" value="1"/>
</dbReference>
<dbReference type="OrthoDB" id="9788127at2"/>
<dbReference type="Pfam" id="PF09424">
    <property type="entry name" value="YqeY"/>
    <property type="match status" value="1"/>
</dbReference>
<dbReference type="Gene3D" id="1.10.1510.10">
    <property type="entry name" value="Uncharacterised protein YqeY/AIM41 PF09424, N-terminal domain"/>
    <property type="match status" value="1"/>
</dbReference>
<dbReference type="InterPro" id="IPR019004">
    <property type="entry name" value="YqeY/Aim41"/>
</dbReference>
<evidence type="ECO:0000313" key="2">
    <source>
        <dbReference type="Proteomes" id="UP000032900"/>
    </source>
</evidence>
<evidence type="ECO:0000313" key="1">
    <source>
        <dbReference type="EMBL" id="GAO30986.1"/>
    </source>
</evidence>
<accession>A0A0E9M0T7</accession>
<dbReference type="RefSeq" id="WP_062126588.1">
    <property type="nucleotide sequence ID" value="NZ_BAZW01000035.1"/>
</dbReference>
<dbReference type="STRING" id="1236989.JCM15548_13316"/>
<dbReference type="InterPro" id="IPR023168">
    <property type="entry name" value="GatB_Yqey_C_2"/>
</dbReference>
<dbReference type="Gene3D" id="1.10.10.410">
    <property type="match status" value="1"/>
</dbReference>
<sequence length="149" mass="16298">MSVLGNLGEEIKAAMKARDALRLETLRAIKKELLEARTAKNAGGEVSEENEIKLLQKMVKQRRDSADIYNAQGRADLSEKELMEADIIGAYLPKQLTFEELESAVKKIIASENATSMKDMGKVMAAASSQLAGKADGKDISQMVKRLLS</sequence>
<comment type="caution">
    <text evidence="1">The sequence shown here is derived from an EMBL/GenBank/DDBJ whole genome shotgun (WGS) entry which is preliminary data.</text>
</comment>
<dbReference type="Proteomes" id="UP000032900">
    <property type="component" value="Unassembled WGS sequence"/>
</dbReference>
<dbReference type="PANTHER" id="PTHR28055:SF1">
    <property type="entry name" value="ALTERED INHERITANCE OF MITOCHONDRIA PROTEIN 41, MITOCHONDRIAL"/>
    <property type="match status" value="1"/>
</dbReference>